<dbReference type="EMBL" id="JAUZQC010000011">
    <property type="protein sequence ID" value="KAK5863739.1"/>
    <property type="molecule type" value="Genomic_DNA"/>
</dbReference>
<accession>A0AAN7XN37</accession>
<sequence length="71" mass="7919">MASASASVDSKAELTALLEQWEREQQGSTQELVNIITKISELVEKETEEYHKADPDPLMIDTLGELIQNVC</sequence>
<name>A0AAN7XN37_ELEMC</name>
<protein>
    <submittedName>
        <fullName evidence="1">Uncharacterized protein</fullName>
    </submittedName>
</protein>
<dbReference type="Proteomes" id="UP001346869">
    <property type="component" value="Unassembled WGS sequence"/>
</dbReference>
<evidence type="ECO:0000313" key="2">
    <source>
        <dbReference type="Proteomes" id="UP001346869"/>
    </source>
</evidence>
<keyword evidence="2" id="KW-1185">Reference proteome</keyword>
<evidence type="ECO:0000313" key="1">
    <source>
        <dbReference type="EMBL" id="KAK5863739.1"/>
    </source>
</evidence>
<reference evidence="1 2" key="1">
    <citation type="journal article" date="2023" name="Genes (Basel)">
        <title>Chromosome-Level Genome Assembly and Circadian Gene Repertoire of the Patagonia Blennie Eleginops maclovinus-The Closest Ancestral Proxy of Antarctic Cryonotothenioids.</title>
        <authorList>
            <person name="Cheng C.C."/>
            <person name="Rivera-Colon A.G."/>
            <person name="Minhas B.F."/>
            <person name="Wilson L."/>
            <person name="Rayamajhi N."/>
            <person name="Vargas-Chacoff L."/>
            <person name="Catchen J.M."/>
        </authorList>
    </citation>
    <scope>NUCLEOTIDE SEQUENCE [LARGE SCALE GENOMIC DNA]</scope>
    <source>
        <strain evidence="1">JMC-PN-2008</strain>
    </source>
</reference>
<reference evidence="1 2" key="2">
    <citation type="journal article" date="2023" name="Mol. Biol. Evol.">
        <title>Genomics of Secondarily Temperate Adaptation in the Only Non-Antarctic Icefish.</title>
        <authorList>
            <person name="Rivera-Colon A.G."/>
            <person name="Rayamajhi N."/>
            <person name="Minhas B.F."/>
            <person name="Madrigal G."/>
            <person name="Bilyk K.T."/>
            <person name="Yoon V."/>
            <person name="Hune M."/>
            <person name="Gregory S."/>
            <person name="Cheng C.H.C."/>
            <person name="Catchen J.M."/>
        </authorList>
    </citation>
    <scope>NUCLEOTIDE SEQUENCE [LARGE SCALE GENOMIC DNA]</scope>
    <source>
        <strain evidence="1">JMC-PN-2008</strain>
    </source>
</reference>
<organism evidence="1 2">
    <name type="scientific">Eleginops maclovinus</name>
    <name type="common">Patagonian blennie</name>
    <name type="synonym">Eleginus maclovinus</name>
    <dbReference type="NCBI Taxonomy" id="56733"/>
    <lineage>
        <taxon>Eukaryota</taxon>
        <taxon>Metazoa</taxon>
        <taxon>Chordata</taxon>
        <taxon>Craniata</taxon>
        <taxon>Vertebrata</taxon>
        <taxon>Euteleostomi</taxon>
        <taxon>Actinopterygii</taxon>
        <taxon>Neopterygii</taxon>
        <taxon>Teleostei</taxon>
        <taxon>Neoteleostei</taxon>
        <taxon>Acanthomorphata</taxon>
        <taxon>Eupercaria</taxon>
        <taxon>Perciformes</taxon>
        <taxon>Notothenioidei</taxon>
        <taxon>Eleginopidae</taxon>
        <taxon>Eleginops</taxon>
    </lineage>
</organism>
<comment type="caution">
    <text evidence="1">The sequence shown here is derived from an EMBL/GenBank/DDBJ whole genome shotgun (WGS) entry which is preliminary data.</text>
</comment>
<dbReference type="AlphaFoldDB" id="A0AAN7XN37"/>
<gene>
    <name evidence="1" type="ORF">PBY51_000748</name>
</gene>
<proteinExistence type="predicted"/>